<keyword evidence="4" id="KW-1185">Reference proteome</keyword>
<dbReference type="InterPro" id="IPR005018">
    <property type="entry name" value="DOMON_domain"/>
</dbReference>
<dbReference type="CDD" id="cd09631">
    <property type="entry name" value="DOMON_DOH"/>
    <property type="match status" value="1"/>
</dbReference>
<dbReference type="Pfam" id="PF07731">
    <property type="entry name" value="Cu-oxidase_2"/>
    <property type="match status" value="1"/>
</dbReference>
<organism evidence="3 4">
    <name type="scientific">Prorocentrum cordatum</name>
    <dbReference type="NCBI Taxonomy" id="2364126"/>
    <lineage>
        <taxon>Eukaryota</taxon>
        <taxon>Sar</taxon>
        <taxon>Alveolata</taxon>
        <taxon>Dinophyceae</taxon>
        <taxon>Prorocentrales</taxon>
        <taxon>Prorocentraceae</taxon>
        <taxon>Prorocentrum</taxon>
    </lineage>
</organism>
<dbReference type="InterPro" id="IPR011706">
    <property type="entry name" value="Cu-oxidase_C"/>
</dbReference>
<evidence type="ECO:0000259" key="2">
    <source>
        <dbReference type="PROSITE" id="PS50836"/>
    </source>
</evidence>
<comment type="caution">
    <text evidence="3">The sequence shown here is derived from an EMBL/GenBank/DDBJ whole genome shotgun (WGS) entry which is preliminary data.</text>
</comment>
<dbReference type="PROSITE" id="PS00080">
    <property type="entry name" value="MULTICOPPER_OXIDASE2"/>
    <property type="match status" value="1"/>
</dbReference>
<dbReference type="SUPFAM" id="SSF49503">
    <property type="entry name" value="Cupredoxins"/>
    <property type="match status" value="1"/>
</dbReference>
<evidence type="ECO:0000313" key="4">
    <source>
        <dbReference type="Proteomes" id="UP001189429"/>
    </source>
</evidence>
<keyword evidence="1" id="KW-0479">Metal-binding</keyword>
<dbReference type="Proteomes" id="UP001189429">
    <property type="component" value="Unassembled WGS sequence"/>
</dbReference>
<gene>
    <name evidence="3" type="ORF">PCOR1329_LOCUS30057</name>
</gene>
<feature type="domain" description="DOMON" evidence="2">
    <location>
        <begin position="143"/>
        <end position="201"/>
    </location>
</feature>
<dbReference type="Pfam" id="PF03351">
    <property type="entry name" value="DOMON"/>
    <property type="match status" value="1"/>
</dbReference>
<name>A0ABN9SJ77_9DINO</name>
<feature type="non-terminal residue" evidence="3">
    <location>
        <position position="201"/>
    </location>
</feature>
<evidence type="ECO:0000313" key="3">
    <source>
        <dbReference type="EMBL" id="CAK0831801.1"/>
    </source>
</evidence>
<dbReference type="EMBL" id="CAUYUJ010011449">
    <property type="protein sequence ID" value="CAK0831801.1"/>
    <property type="molecule type" value="Genomic_DNA"/>
</dbReference>
<dbReference type="InterPro" id="IPR002355">
    <property type="entry name" value="Cu_oxidase_Cu_BS"/>
</dbReference>
<evidence type="ECO:0000256" key="1">
    <source>
        <dbReference type="ARBA" id="ARBA00022723"/>
    </source>
</evidence>
<proteinExistence type="predicted"/>
<dbReference type="InterPro" id="IPR045266">
    <property type="entry name" value="DOH_DOMON"/>
</dbReference>
<dbReference type="PROSITE" id="PS50836">
    <property type="entry name" value="DOMON"/>
    <property type="match status" value="1"/>
</dbReference>
<reference evidence="3" key="1">
    <citation type="submission" date="2023-10" db="EMBL/GenBank/DDBJ databases">
        <authorList>
            <person name="Chen Y."/>
            <person name="Shah S."/>
            <person name="Dougan E. K."/>
            <person name="Thang M."/>
            <person name="Chan C."/>
        </authorList>
    </citation>
    <scope>NUCLEOTIDE SEQUENCE [LARGE SCALE GENOMIC DNA]</scope>
</reference>
<dbReference type="InterPro" id="IPR008972">
    <property type="entry name" value="Cupredoxin"/>
</dbReference>
<accession>A0ABN9SJ77</accession>
<sequence length="201" mass="22692">MHGINGMMYANLRGLDAEAETQIRWYLLGLGTEVDMHSVHWHGHTVRFGGHTVDVVQDMPATGVTADMYADHVGRWLMHCHVNDHIEGGMIAAYEIVANAARGEAQISTCQQMYGRAADEKMSDFDFEESWFDGHLFHKEISPYFRVAYTVNYAEMYFDMAIAARTTGWIGIGFFGFDEAKSHAMIDTDMIVAWVQNGQVQ</sequence>
<protein>
    <recommendedName>
        <fullName evidence="2">DOMON domain-containing protein</fullName>
    </recommendedName>
</protein>
<dbReference type="Gene3D" id="2.60.40.420">
    <property type="entry name" value="Cupredoxins - blue copper proteins"/>
    <property type="match status" value="1"/>
</dbReference>